<dbReference type="OrthoDB" id="2802122at2759"/>
<evidence type="ECO:0000313" key="2">
    <source>
        <dbReference type="Proteomes" id="UP000287166"/>
    </source>
</evidence>
<dbReference type="Gene3D" id="3.80.10.10">
    <property type="entry name" value="Ribonuclease Inhibitor"/>
    <property type="match status" value="1"/>
</dbReference>
<gene>
    <name evidence="1" type="ORF">SCP_1403960</name>
</gene>
<name>A0A401H3I1_9APHY</name>
<keyword evidence="2" id="KW-1185">Reference proteome</keyword>
<dbReference type="RefSeq" id="XP_027619901.1">
    <property type="nucleotide sequence ID" value="XM_027764100.1"/>
</dbReference>
<comment type="caution">
    <text evidence="1">The sequence shown here is derived from an EMBL/GenBank/DDBJ whole genome shotgun (WGS) entry which is preliminary data.</text>
</comment>
<dbReference type="SUPFAM" id="SSF52047">
    <property type="entry name" value="RNI-like"/>
    <property type="match status" value="1"/>
</dbReference>
<protein>
    <recommendedName>
        <fullName evidence="3">F-box domain-containing protein</fullName>
    </recommendedName>
</protein>
<dbReference type="Proteomes" id="UP000287166">
    <property type="component" value="Unassembled WGS sequence"/>
</dbReference>
<dbReference type="InParanoid" id="A0A401H3I1"/>
<dbReference type="InterPro" id="IPR032675">
    <property type="entry name" value="LRR_dom_sf"/>
</dbReference>
<dbReference type="AlphaFoldDB" id="A0A401H3I1"/>
<sequence length="427" mass="48012">MATVTARKLPPELCDIIIDNLWGDISALAACGRTCRSWLPRARRHLFDDIYVHGHNIQRFMDLIRDNPSILLLVRSLTMGDHFTEWKLLVAALYAVFVHPNRVKIVCLKQWKILVEVKDAKILHYLWPSVQILSFVDCVFEISVFMRILCACPQLSAVNVRKTKIIGDSAPPSFAPPKSLRLTTLDLKIEEPVPYVLTCFLTQPFDLQVHWLKSNWSNVSAEKLRTVLSRAGTSLRHLSIDVSVDNTHEASSHGTLDLSVNPNLVSLHVEQFVQTTSFRVARSILAEVRKMHTHFREVYFSVEGCVNSLQLPYSRLDKQLARIAGLIERRTALLVTFIIINPEDLVKSQELGDLIESSLPKLQATRGRLRILAVDSGTDVCGRAVVLKTHFDGDPNGNTEFDGRGDGFGSGLRLKAPPGFFDFAVRI</sequence>
<evidence type="ECO:0008006" key="3">
    <source>
        <dbReference type="Google" id="ProtNLM"/>
    </source>
</evidence>
<accession>A0A401H3I1</accession>
<evidence type="ECO:0000313" key="1">
    <source>
        <dbReference type="EMBL" id="GBE88988.1"/>
    </source>
</evidence>
<organism evidence="1 2">
    <name type="scientific">Sparassis crispa</name>
    <dbReference type="NCBI Taxonomy" id="139825"/>
    <lineage>
        <taxon>Eukaryota</taxon>
        <taxon>Fungi</taxon>
        <taxon>Dikarya</taxon>
        <taxon>Basidiomycota</taxon>
        <taxon>Agaricomycotina</taxon>
        <taxon>Agaricomycetes</taxon>
        <taxon>Polyporales</taxon>
        <taxon>Sparassidaceae</taxon>
        <taxon>Sparassis</taxon>
    </lineage>
</organism>
<dbReference type="STRING" id="139825.A0A401H3I1"/>
<dbReference type="GeneID" id="38785905"/>
<proteinExistence type="predicted"/>
<dbReference type="EMBL" id="BFAD01000014">
    <property type="protein sequence ID" value="GBE88988.1"/>
    <property type="molecule type" value="Genomic_DNA"/>
</dbReference>
<reference evidence="1 2" key="1">
    <citation type="journal article" date="2018" name="Sci. Rep.">
        <title>Genome sequence of the cauliflower mushroom Sparassis crispa (Hanabiratake) and its association with beneficial usage.</title>
        <authorList>
            <person name="Kiyama R."/>
            <person name="Furutani Y."/>
            <person name="Kawaguchi K."/>
            <person name="Nakanishi T."/>
        </authorList>
    </citation>
    <scope>NUCLEOTIDE SEQUENCE [LARGE SCALE GENOMIC DNA]</scope>
</reference>